<evidence type="ECO:0000256" key="1">
    <source>
        <dbReference type="SAM" id="MobiDB-lite"/>
    </source>
</evidence>
<feature type="region of interest" description="Disordered" evidence="1">
    <location>
        <begin position="22"/>
        <end position="214"/>
    </location>
</feature>
<dbReference type="AlphaFoldDB" id="A0A5B7JAS8"/>
<protein>
    <submittedName>
        <fullName evidence="2">Uncharacterized protein</fullName>
    </submittedName>
</protein>
<feature type="compositionally biased region" description="Basic and acidic residues" evidence="1">
    <location>
        <begin position="164"/>
        <end position="174"/>
    </location>
</feature>
<reference evidence="2 3" key="1">
    <citation type="submission" date="2019-05" db="EMBL/GenBank/DDBJ databases">
        <title>Another draft genome of Portunus trituberculatus and its Hox gene families provides insights of decapod evolution.</title>
        <authorList>
            <person name="Jeong J.-H."/>
            <person name="Song I."/>
            <person name="Kim S."/>
            <person name="Choi T."/>
            <person name="Kim D."/>
            <person name="Ryu S."/>
            <person name="Kim W."/>
        </authorList>
    </citation>
    <scope>NUCLEOTIDE SEQUENCE [LARGE SCALE GENOMIC DNA]</scope>
    <source>
        <tissue evidence="2">Muscle</tissue>
    </source>
</reference>
<dbReference type="OrthoDB" id="67027at2759"/>
<dbReference type="Proteomes" id="UP000324222">
    <property type="component" value="Unassembled WGS sequence"/>
</dbReference>
<organism evidence="2 3">
    <name type="scientific">Portunus trituberculatus</name>
    <name type="common">Swimming crab</name>
    <name type="synonym">Neptunus trituberculatus</name>
    <dbReference type="NCBI Taxonomy" id="210409"/>
    <lineage>
        <taxon>Eukaryota</taxon>
        <taxon>Metazoa</taxon>
        <taxon>Ecdysozoa</taxon>
        <taxon>Arthropoda</taxon>
        <taxon>Crustacea</taxon>
        <taxon>Multicrustacea</taxon>
        <taxon>Malacostraca</taxon>
        <taxon>Eumalacostraca</taxon>
        <taxon>Eucarida</taxon>
        <taxon>Decapoda</taxon>
        <taxon>Pleocyemata</taxon>
        <taxon>Brachyura</taxon>
        <taxon>Eubrachyura</taxon>
        <taxon>Portunoidea</taxon>
        <taxon>Portunidae</taxon>
        <taxon>Portuninae</taxon>
        <taxon>Portunus</taxon>
    </lineage>
</organism>
<keyword evidence="3" id="KW-1185">Reference proteome</keyword>
<evidence type="ECO:0000313" key="2">
    <source>
        <dbReference type="EMBL" id="MPC93322.1"/>
    </source>
</evidence>
<feature type="compositionally biased region" description="Basic residues" evidence="1">
    <location>
        <begin position="175"/>
        <end position="184"/>
    </location>
</feature>
<proteinExistence type="predicted"/>
<feature type="compositionally biased region" description="Basic and acidic residues" evidence="1">
    <location>
        <begin position="31"/>
        <end position="148"/>
    </location>
</feature>
<feature type="compositionally biased region" description="Basic and acidic residues" evidence="1">
    <location>
        <begin position="185"/>
        <end position="214"/>
    </location>
</feature>
<sequence>MLLCTELFPQLDHQRRVIEKSVKIQGIGKQDSQDREKERGRDRNSRGHWREEERRGNRERPRDRDKLDSKDFDRSRDGEKRDMREKYQNTTDSEKSTEAKIFESDRSYGERDGERDRERNYTDGERGDSKRGRGEIEDDRRYRMDSDNSRTSGGETRRGHSRHMTKDGPDLEKHRERHKAHGRTRRSESPHDSSQKSTHHPRDDYGRKQVRSDW</sequence>
<accession>A0A5B7JAS8</accession>
<gene>
    <name evidence="2" type="ORF">E2C01_088446</name>
</gene>
<comment type="caution">
    <text evidence="2">The sequence shown here is derived from an EMBL/GenBank/DDBJ whole genome shotgun (WGS) entry which is preliminary data.</text>
</comment>
<name>A0A5B7JAS8_PORTR</name>
<evidence type="ECO:0000313" key="3">
    <source>
        <dbReference type="Proteomes" id="UP000324222"/>
    </source>
</evidence>
<dbReference type="EMBL" id="VSRR010094485">
    <property type="protein sequence ID" value="MPC93322.1"/>
    <property type="molecule type" value="Genomic_DNA"/>
</dbReference>